<proteinExistence type="predicted"/>
<sequence length="1982" mass="215763">MSSETLGAKLSIAESDKSALEKEKAVLEAQVSQLQLQIAARQAEVEEIKAKADEARATGVADPMGFQAGVQALESANVEELGAKWKEQGQKAVDEAQARAAAVTQQTTEELDRLLARFAELAQQFQDSEAFQSASGRLQSAAGSVAQATAAAEQLQQASASADWRSAVQQGMASASDAASQAATQAAAAAEQVSAPIPVGRLAGRFKLQLWRASAEHRLQLALGASTQGDVVVMSDFNHLGIYKGDQVLLVNDVAVKDLQHFAELLEQCDQEVEIHFYHKEFGGQTGEEDVFDTCCSPICTPQLMPMWCDFFFNPPEPRCRASRWPLREVLAASKASVLPSGLLQLRLHRGSLKQSFGLPLGFLPKDCEASDVSNIASEDGLLKPPRPALCVVESFSSETEAESPWRDSWLRQAEEQIEVEASPAGSRGTLVVLQPLPLLGLRQGDELVRINGEEITDLAGWKAATKHAMQTIWDFRRPSEVPALETARGPWRLLVYFELSVEKVGEGGLLGLALQNADDDYAPGEDMGTFALMHSGICRHNGKDDGKSAAWKDGVVLCVAVDCDAGTVQIATLDKPAFETVLQLADEEKPAEVGLPLVALLSPGDKGAMTVNVGQQPFKLQPPAKEYKPIAELMELRKQWRVTLPDNVETWPVYVKPSRQAEGAESLQAQWGFEELALAEENGVKWVRHNGGWSPVSLEALGRLCTGLTPLPSTIDALEKRGDANGFKFFRLVVTKVRGGDTVNGVALGQLLLRKEGVELDLAEATAENPDGQCADGEGPQNAIDGRTSTRWHTSVLSPLVIKLPKPALIDSFSFRTAPSEEQLDPVEWRLEASNDQSTWKVLHGQETSYHPPKRRCGQASWFETSNRNTGTGKSKLVPWTSGAKVQAGAWHALTLSVDLPNSKVTVWLDGEVALEICDPSSPLLRCDGPLSLDPAEGLCLFGRKPFLKKEWSWMLGAQIKNLQLQTLVPSLFNVWALQMPLGVWICREGSCKTTGLFTRNAASSSQCWRCKCGRIRSAFRPPNDTDPRHPGIKIITTDSLEEILEKDKCVFIALSADWCGACQQMKPAWFALAKLLQTSSAVTVAVMNIDENDVDRRYFPERHIPVVKLLVKKVSEDGMDEKPTVLPYEGGHSIASWLSFLMQHTSLNLQEVLDSNYDSYVKEFNIESLLKALTAAARTALKEGWGADSAVGGGNAGGWRRLCAFLCNYCWDPDQYSQLPAAPETGEDELWIRLLLKRVNEEAEKALRGGHPRQPLAFLLEQVFLPGSKPDDLQTIRAGMLAENVVQRGDSGESKDRAAAQQWSAVEQQKAAARAEPMARPMLQRSWAKIKQAIDSRSPKRMQTLQELLTRGLDLDFEDLGHEQPSVMWLAAANNDLEVLQFCLAYGANPHRATEGVLPTEAAAATGSLQALAMLLRVGAVCGRALHFAAATSQLGALKVLVNAKADVCLRVRGLSPLAVAASRDNDEVVRFLLANWQQEPLLGSEACEALGLNPGSNVLYLAAHCGLDRICDLMLQRGVKPNTEVPKTVGNQLVQEHVRAVLEPHRWMLLRRMCPEDKPEATAAAVFKQASEEFAGDRPEDLVKRGAVFAGVGPLRPATMASLLDDPEAVKQLAEVDTSGDPLPGPMPSALMWAQWAQAQQASRVMLDAGVTLSNADLEGLRRLGRARRSCEATLAAGKLLENKDWKLLPKAIQPLASATPMSRLQELREKMLLGIRDVSQVAVDEVAPPVLLQMPSQPPQLNRVTSTQVEQEEASAKEEVAASTLLDMLGPVRTSLMRFLVQREIARGEGKSGLSPNYLLALHATTTFVDIHAECQRFLVLLKAALGTLPSARGPCYRAVSRENKAVALKQYSPGSIIRWPAGACGTLDFGAAMSALSLAGDGPGVIFKVRRLLSAKEVDESNRQVLFMGGAMRVVGLFPLSGPLLAAERELAQKPASERLGSWCPSLDMVRRPETAQPAEMETQPLVMVLLDEEEEN</sequence>
<dbReference type="InterPro" id="IPR013766">
    <property type="entry name" value="Thioredoxin_domain"/>
</dbReference>
<dbReference type="PROSITE" id="PS00194">
    <property type="entry name" value="THIOREDOXIN_1"/>
    <property type="match status" value="1"/>
</dbReference>
<dbReference type="Gene3D" id="3.40.30.10">
    <property type="entry name" value="Glutaredoxin"/>
    <property type="match status" value="1"/>
</dbReference>
<dbReference type="EMBL" id="CAUJNA010002779">
    <property type="protein sequence ID" value="CAJ1394181.1"/>
    <property type="molecule type" value="Genomic_DNA"/>
</dbReference>
<organism evidence="3 4">
    <name type="scientific">Effrenium voratum</name>
    <dbReference type="NCBI Taxonomy" id="2562239"/>
    <lineage>
        <taxon>Eukaryota</taxon>
        <taxon>Sar</taxon>
        <taxon>Alveolata</taxon>
        <taxon>Dinophyceae</taxon>
        <taxon>Suessiales</taxon>
        <taxon>Symbiodiniaceae</taxon>
        <taxon>Effrenium</taxon>
    </lineage>
</organism>
<evidence type="ECO:0000313" key="3">
    <source>
        <dbReference type="EMBL" id="CAJ1394181.1"/>
    </source>
</evidence>
<evidence type="ECO:0000259" key="2">
    <source>
        <dbReference type="PROSITE" id="PS51352"/>
    </source>
</evidence>
<protein>
    <recommendedName>
        <fullName evidence="2">Thioredoxin domain-containing protein</fullName>
    </recommendedName>
</protein>
<dbReference type="Proteomes" id="UP001178507">
    <property type="component" value="Unassembled WGS sequence"/>
</dbReference>
<evidence type="ECO:0000313" key="4">
    <source>
        <dbReference type="Proteomes" id="UP001178507"/>
    </source>
</evidence>
<feature type="coiled-coil region" evidence="1">
    <location>
        <begin position="10"/>
        <end position="58"/>
    </location>
</feature>
<dbReference type="SUPFAM" id="SSF49785">
    <property type="entry name" value="Galactose-binding domain-like"/>
    <property type="match status" value="1"/>
</dbReference>
<evidence type="ECO:0000256" key="1">
    <source>
        <dbReference type="SAM" id="Coils"/>
    </source>
</evidence>
<feature type="coiled-coil region" evidence="1">
    <location>
        <begin position="86"/>
        <end position="158"/>
    </location>
</feature>
<dbReference type="Gene3D" id="2.60.120.920">
    <property type="match status" value="1"/>
</dbReference>
<dbReference type="Pfam" id="PF00085">
    <property type="entry name" value="Thioredoxin"/>
    <property type="match status" value="1"/>
</dbReference>
<dbReference type="PANTHER" id="PTHR46224:SF64">
    <property type="entry name" value="IQ MOTIF AND ANKYRIN REPEAT DOMAIN-CONTAINING PROTEIN 1"/>
    <property type="match status" value="1"/>
</dbReference>
<dbReference type="InterPro" id="IPR043136">
    <property type="entry name" value="B30.2/SPRY_sf"/>
</dbReference>
<dbReference type="InterPro" id="IPR051616">
    <property type="entry name" value="Cul2-RING_E3_ligase_SR"/>
</dbReference>
<keyword evidence="4" id="KW-1185">Reference proteome</keyword>
<reference evidence="3" key="1">
    <citation type="submission" date="2023-08" db="EMBL/GenBank/DDBJ databases">
        <authorList>
            <person name="Chen Y."/>
            <person name="Shah S."/>
            <person name="Dougan E. K."/>
            <person name="Thang M."/>
            <person name="Chan C."/>
        </authorList>
    </citation>
    <scope>NUCLEOTIDE SEQUENCE</scope>
</reference>
<dbReference type="SUPFAM" id="SSF48403">
    <property type="entry name" value="Ankyrin repeat"/>
    <property type="match status" value="1"/>
</dbReference>
<dbReference type="PANTHER" id="PTHR46224">
    <property type="entry name" value="ANKYRIN REPEAT FAMILY PROTEIN"/>
    <property type="match status" value="1"/>
</dbReference>
<dbReference type="PROSITE" id="PS51352">
    <property type="entry name" value="THIOREDOXIN_2"/>
    <property type="match status" value="1"/>
</dbReference>
<dbReference type="InterPro" id="IPR036770">
    <property type="entry name" value="Ankyrin_rpt-contain_sf"/>
</dbReference>
<dbReference type="Gene3D" id="2.60.120.260">
    <property type="entry name" value="Galactose-binding domain-like"/>
    <property type="match status" value="1"/>
</dbReference>
<dbReference type="InterPro" id="IPR002110">
    <property type="entry name" value="Ankyrin_rpt"/>
</dbReference>
<comment type="caution">
    <text evidence="3">The sequence shown here is derived from an EMBL/GenBank/DDBJ whole genome shotgun (WGS) entry which is preliminary data.</text>
</comment>
<dbReference type="InterPro" id="IPR008979">
    <property type="entry name" value="Galactose-bd-like_sf"/>
</dbReference>
<dbReference type="InterPro" id="IPR036249">
    <property type="entry name" value="Thioredoxin-like_sf"/>
</dbReference>
<dbReference type="Gene3D" id="1.25.40.20">
    <property type="entry name" value="Ankyrin repeat-containing domain"/>
    <property type="match status" value="2"/>
</dbReference>
<feature type="domain" description="Thioredoxin" evidence="2">
    <location>
        <begin position="1012"/>
        <end position="1148"/>
    </location>
</feature>
<dbReference type="Pfam" id="PF12796">
    <property type="entry name" value="Ank_2"/>
    <property type="match status" value="1"/>
</dbReference>
<dbReference type="SMART" id="SM00248">
    <property type="entry name" value="ANK"/>
    <property type="match status" value="4"/>
</dbReference>
<dbReference type="InterPro" id="IPR017937">
    <property type="entry name" value="Thioredoxin_CS"/>
</dbReference>
<keyword evidence="1" id="KW-0175">Coiled coil</keyword>
<accession>A0AA36IV44</accession>
<name>A0AA36IV44_9DINO</name>
<gene>
    <name evidence="3" type="ORF">EVOR1521_LOCUS18904</name>
</gene>
<dbReference type="SUPFAM" id="SSF52833">
    <property type="entry name" value="Thioredoxin-like"/>
    <property type="match status" value="1"/>
</dbReference>